<feature type="transmembrane region" description="Helical" evidence="2">
    <location>
        <begin position="342"/>
        <end position="361"/>
    </location>
</feature>
<name>A0AAD4PUK4_9EURO</name>
<feature type="transmembrane region" description="Helical" evidence="2">
    <location>
        <begin position="262"/>
        <end position="280"/>
    </location>
</feature>
<feature type="transmembrane region" description="Helical" evidence="2">
    <location>
        <begin position="233"/>
        <end position="256"/>
    </location>
</feature>
<dbReference type="PANTHER" id="PTHR36840">
    <property type="entry name" value="BLL5714 PROTEIN"/>
    <property type="match status" value="1"/>
</dbReference>
<dbReference type="RefSeq" id="XP_046070343.1">
    <property type="nucleotide sequence ID" value="XM_046216509.1"/>
</dbReference>
<dbReference type="Pfam" id="PF06772">
    <property type="entry name" value="LtrA"/>
    <property type="match status" value="1"/>
</dbReference>
<gene>
    <name evidence="3" type="ORF">BGW36DRAFT_382272</name>
</gene>
<comment type="caution">
    <text evidence="3">The sequence shown here is derived from an EMBL/GenBank/DDBJ whole genome shotgun (WGS) entry which is preliminary data.</text>
</comment>
<feature type="region of interest" description="Disordered" evidence="1">
    <location>
        <begin position="457"/>
        <end position="481"/>
    </location>
</feature>
<dbReference type="InterPro" id="IPR010640">
    <property type="entry name" value="Low_temperature_requirement_A"/>
</dbReference>
<feature type="transmembrane region" description="Helical" evidence="2">
    <location>
        <begin position="382"/>
        <end position="401"/>
    </location>
</feature>
<reference evidence="3" key="1">
    <citation type="submission" date="2021-12" db="EMBL/GenBank/DDBJ databases">
        <title>Convergent genome expansion in fungi linked to evolution of root-endophyte symbiosis.</title>
        <authorList>
            <consortium name="DOE Joint Genome Institute"/>
            <person name="Ke Y.-H."/>
            <person name="Bonito G."/>
            <person name="Liao H.-L."/>
            <person name="Looney B."/>
            <person name="Rojas-Flechas A."/>
            <person name="Nash J."/>
            <person name="Hameed K."/>
            <person name="Schadt C."/>
            <person name="Martin F."/>
            <person name="Crous P.W."/>
            <person name="Miettinen O."/>
            <person name="Magnuson J.K."/>
            <person name="Labbe J."/>
            <person name="Jacobson D."/>
            <person name="Doktycz M.J."/>
            <person name="Veneault-Fourrey C."/>
            <person name="Kuo A."/>
            <person name="Mondo S."/>
            <person name="Calhoun S."/>
            <person name="Riley R."/>
            <person name="Ohm R."/>
            <person name="LaButti K."/>
            <person name="Andreopoulos B."/>
            <person name="Pangilinan J."/>
            <person name="Nolan M."/>
            <person name="Tritt A."/>
            <person name="Clum A."/>
            <person name="Lipzen A."/>
            <person name="Daum C."/>
            <person name="Barry K."/>
            <person name="Grigoriev I.V."/>
            <person name="Vilgalys R."/>
        </authorList>
    </citation>
    <scope>NUCLEOTIDE SEQUENCE</scope>
    <source>
        <strain evidence="3">PMI_201</strain>
    </source>
</reference>
<dbReference type="Proteomes" id="UP001201262">
    <property type="component" value="Unassembled WGS sequence"/>
</dbReference>
<organism evidence="3 4">
    <name type="scientific">Talaromyces proteolyticus</name>
    <dbReference type="NCBI Taxonomy" id="1131652"/>
    <lineage>
        <taxon>Eukaryota</taxon>
        <taxon>Fungi</taxon>
        <taxon>Dikarya</taxon>
        <taxon>Ascomycota</taxon>
        <taxon>Pezizomycotina</taxon>
        <taxon>Eurotiomycetes</taxon>
        <taxon>Eurotiomycetidae</taxon>
        <taxon>Eurotiales</taxon>
        <taxon>Trichocomaceae</taxon>
        <taxon>Talaromyces</taxon>
        <taxon>Talaromyces sect. Bacilispori</taxon>
    </lineage>
</organism>
<dbReference type="GeneID" id="70246796"/>
<evidence type="ECO:0000256" key="1">
    <source>
        <dbReference type="SAM" id="MobiDB-lite"/>
    </source>
</evidence>
<evidence type="ECO:0000313" key="3">
    <source>
        <dbReference type="EMBL" id="KAH8695201.1"/>
    </source>
</evidence>
<dbReference type="PANTHER" id="PTHR36840:SF1">
    <property type="entry name" value="BLL5714 PROTEIN"/>
    <property type="match status" value="1"/>
</dbReference>
<evidence type="ECO:0000256" key="2">
    <source>
        <dbReference type="SAM" id="Phobius"/>
    </source>
</evidence>
<accession>A0AAD4PUK4</accession>
<feature type="compositionally biased region" description="Basic and acidic residues" evidence="1">
    <location>
        <begin position="457"/>
        <end position="473"/>
    </location>
</feature>
<dbReference type="AlphaFoldDB" id="A0AAD4PUK4"/>
<evidence type="ECO:0000313" key="4">
    <source>
        <dbReference type="Proteomes" id="UP001201262"/>
    </source>
</evidence>
<keyword evidence="2" id="KW-1133">Transmembrane helix</keyword>
<keyword evidence="4" id="KW-1185">Reference proteome</keyword>
<feature type="transmembrane region" description="Helical" evidence="2">
    <location>
        <begin position="100"/>
        <end position="117"/>
    </location>
</feature>
<sequence length="481" mass="54147">MEEEHHEPKADPRYLLRQPVALQWFDNGKLCQRSEEERQASRFELFLDLLYVAILANFAENLAEDVTGVKLVKYILILSPSWHVWSDLRELMNSFYNDDLSQRILILWIMAVLVVYGNNAPLVDEDISAMRSAVGAYLTARISSNLAHLYYSFSSYHHRAQQRLWCVLSTAGLCVYIPLFFESIPLRNKIAVAAVAIVYEEAVWIFCYSPAAKRMLRARYTTAVNISHEVDRFAAFYIIALGEFLYTIVVGSPAAVGFNLSLMRAVWTLIIAFCLNWLYLHGDCSVESTHPLRHSILTAFTWAPIHLPLIASLLAGGHVAAASAKATDPATGEDAEHGFSAAQRWLLCASLGTGLFCLYIIALLHVSKDTGCALLLPKPFRLMMRPIVGLILILLPLAHRLNLTETLSVIMALMVWIVIWENITSLQRGAKLWEPWTETKYPEGGNKGYYRSKVDHEHVPKGDADQQKAKDGQVLENNPSE</sequence>
<keyword evidence="2" id="KW-0812">Transmembrane</keyword>
<proteinExistence type="predicted"/>
<dbReference type="EMBL" id="JAJTJA010000008">
    <property type="protein sequence ID" value="KAH8695201.1"/>
    <property type="molecule type" value="Genomic_DNA"/>
</dbReference>
<feature type="transmembrane region" description="Helical" evidence="2">
    <location>
        <begin position="163"/>
        <end position="184"/>
    </location>
</feature>
<keyword evidence="2" id="KW-0472">Membrane</keyword>
<feature type="transmembrane region" description="Helical" evidence="2">
    <location>
        <begin position="190"/>
        <end position="212"/>
    </location>
</feature>
<protein>
    <submittedName>
        <fullName evidence="3">Bacterial low temperature requirement A protein-domain-containing protein</fullName>
    </submittedName>
</protein>